<reference evidence="1 2" key="1">
    <citation type="journal article" date="2013" name="PLoS Genet.">
        <title>The genome and development-dependent transcriptomes of Pyronema confluens: a window into fungal evolution.</title>
        <authorList>
            <person name="Traeger S."/>
            <person name="Altegoer F."/>
            <person name="Freitag M."/>
            <person name="Gabaldon T."/>
            <person name="Kempken F."/>
            <person name="Kumar A."/>
            <person name="Marcet-Houben M."/>
            <person name="Poggeler S."/>
            <person name="Stajich J.E."/>
            <person name="Nowrousian M."/>
        </authorList>
    </citation>
    <scope>NUCLEOTIDE SEQUENCE [LARGE SCALE GENOMIC DNA]</scope>
    <source>
        <strain evidence="2">CBS 100304</strain>
        <tissue evidence="1">Vegetative mycelium</tissue>
    </source>
</reference>
<protein>
    <submittedName>
        <fullName evidence="1">Uncharacterized protein</fullName>
    </submittedName>
</protein>
<evidence type="ECO:0000313" key="2">
    <source>
        <dbReference type="Proteomes" id="UP000018144"/>
    </source>
</evidence>
<keyword evidence="2" id="KW-1185">Reference proteome</keyword>
<name>U4LB87_PYROM</name>
<organism evidence="1 2">
    <name type="scientific">Pyronema omphalodes (strain CBS 100304)</name>
    <name type="common">Pyronema confluens</name>
    <dbReference type="NCBI Taxonomy" id="1076935"/>
    <lineage>
        <taxon>Eukaryota</taxon>
        <taxon>Fungi</taxon>
        <taxon>Dikarya</taxon>
        <taxon>Ascomycota</taxon>
        <taxon>Pezizomycotina</taxon>
        <taxon>Pezizomycetes</taxon>
        <taxon>Pezizales</taxon>
        <taxon>Pyronemataceae</taxon>
        <taxon>Pyronema</taxon>
    </lineage>
</organism>
<proteinExistence type="predicted"/>
<accession>U4LB87</accession>
<evidence type="ECO:0000313" key="1">
    <source>
        <dbReference type="EMBL" id="CCX16723.1"/>
    </source>
</evidence>
<sequence length="71" mass="7860">MMNVCSRCGYFNPPQIPVCQKCGGHVNNRKTKSVFARSPAEILNSQSKPRRQNKYGGVSAANPILQARVRV</sequence>
<dbReference type="Proteomes" id="UP000018144">
    <property type="component" value="Unassembled WGS sequence"/>
</dbReference>
<dbReference type="OrthoDB" id="10520541at2759"/>
<dbReference type="AlphaFoldDB" id="U4LB87"/>
<dbReference type="EMBL" id="HF936505">
    <property type="protein sequence ID" value="CCX16723.1"/>
    <property type="molecule type" value="Genomic_DNA"/>
</dbReference>
<gene>
    <name evidence="1" type="ORF">PCON_03468</name>
</gene>